<keyword evidence="7" id="KW-1185">Reference proteome</keyword>
<dbReference type="PANTHER" id="PTHR11662:SF454">
    <property type="entry name" value="SIALIN-LIKE"/>
    <property type="match status" value="1"/>
</dbReference>
<evidence type="ECO:0000259" key="5">
    <source>
        <dbReference type="PROSITE" id="PS50850"/>
    </source>
</evidence>
<dbReference type="InterPro" id="IPR020846">
    <property type="entry name" value="MFS_dom"/>
</dbReference>
<accession>A0A5N5SP85</accession>
<evidence type="ECO:0000256" key="3">
    <source>
        <dbReference type="ARBA" id="ARBA00022989"/>
    </source>
</evidence>
<dbReference type="AlphaFoldDB" id="A0A5N5SP85"/>
<dbReference type="InterPro" id="IPR050382">
    <property type="entry name" value="MFS_Na/Anion_cotransporter"/>
</dbReference>
<comment type="subcellular location">
    <subcellularLocation>
        <location evidence="1">Membrane</location>
        <topology evidence="1">Multi-pass membrane protein</topology>
    </subcellularLocation>
</comment>
<dbReference type="Proteomes" id="UP000326759">
    <property type="component" value="Unassembled WGS sequence"/>
</dbReference>
<evidence type="ECO:0000313" key="6">
    <source>
        <dbReference type="EMBL" id="KAB7495652.1"/>
    </source>
</evidence>
<dbReference type="PANTHER" id="PTHR11662">
    <property type="entry name" value="SOLUTE CARRIER FAMILY 17"/>
    <property type="match status" value="1"/>
</dbReference>
<reference evidence="6 7" key="1">
    <citation type="journal article" date="2019" name="PLoS Biol.">
        <title>Sex chromosomes control vertical transmission of feminizing Wolbachia symbionts in an isopod.</title>
        <authorList>
            <person name="Becking T."/>
            <person name="Chebbi M.A."/>
            <person name="Giraud I."/>
            <person name="Moumen B."/>
            <person name="Laverre T."/>
            <person name="Caubet Y."/>
            <person name="Peccoud J."/>
            <person name="Gilbert C."/>
            <person name="Cordaux R."/>
        </authorList>
    </citation>
    <scope>NUCLEOTIDE SEQUENCE [LARGE SCALE GENOMIC DNA]</scope>
    <source>
        <strain evidence="6">ANa2</strain>
        <tissue evidence="6">Whole body excluding digestive tract and cuticle</tissue>
    </source>
</reference>
<dbReference type="InterPro" id="IPR011701">
    <property type="entry name" value="MFS"/>
</dbReference>
<dbReference type="GO" id="GO:0022857">
    <property type="term" value="F:transmembrane transporter activity"/>
    <property type="evidence" value="ECO:0007669"/>
    <property type="project" value="InterPro"/>
</dbReference>
<comment type="caution">
    <text evidence="6">The sequence shown here is derived from an EMBL/GenBank/DDBJ whole genome shotgun (WGS) entry which is preliminary data.</text>
</comment>
<evidence type="ECO:0000256" key="4">
    <source>
        <dbReference type="ARBA" id="ARBA00023136"/>
    </source>
</evidence>
<keyword evidence="4" id="KW-0472">Membrane</keyword>
<dbReference type="Gene3D" id="1.20.1250.20">
    <property type="entry name" value="MFS general substrate transporter like domains"/>
    <property type="match status" value="1"/>
</dbReference>
<sequence length="140" mass="15511">MELYSTRTNFSIAIVAMVRIVSSSGTGNASDIEVKTPYCLRIQNNTETNDTAEEKTKELPPIPMTTTQRGNVLSAFFYAYGFSGIIGGRLAELYGTKKVFGLGVMVDAIGNFLIPITAKTHYGLLFFLRFTIGFFQWISE</sequence>
<dbReference type="OrthoDB" id="6380644at2759"/>
<evidence type="ECO:0000256" key="1">
    <source>
        <dbReference type="ARBA" id="ARBA00004141"/>
    </source>
</evidence>
<organism evidence="6 7">
    <name type="scientific">Armadillidium nasatum</name>
    <dbReference type="NCBI Taxonomy" id="96803"/>
    <lineage>
        <taxon>Eukaryota</taxon>
        <taxon>Metazoa</taxon>
        <taxon>Ecdysozoa</taxon>
        <taxon>Arthropoda</taxon>
        <taxon>Crustacea</taxon>
        <taxon>Multicrustacea</taxon>
        <taxon>Malacostraca</taxon>
        <taxon>Eumalacostraca</taxon>
        <taxon>Peracarida</taxon>
        <taxon>Isopoda</taxon>
        <taxon>Oniscidea</taxon>
        <taxon>Crinocheta</taxon>
        <taxon>Armadillidiidae</taxon>
        <taxon>Armadillidium</taxon>
    </lineage>
</organism>
<dbReference type="PROSITE" id="PS50850">
    <property type="entry name" value="MFS"/>
    <property type="match status" value="1"/>
</dbReference>
<dbReference type="InterPro" id="IPR036259">
    <property type="entry name" value="MFS_trans_sf"/>
</dbReference>
<dbReference type="EMBL" id="SEYY01022304">
    <property type="protein sequence ID" value="KAB7495652.1"/>
    <property type="molecule type" value="Genomic_DNA"/>
</dbReference>
<evidence type="ECO:0000256" key="2">
    <source>
        <dbReference type="ARBA" id="ARBA00022692"/>
    </source>
</evidence>
<evidence type="ECO:0000313" key="7">
    <source>
        <dbReference type="Proteomes" id="UP000326759"/>
    </source>
</evidence>
<proteinExistence type="predicted"/>
<dbReference type="GO" id="GO:0006820">
    <property type="term" value="P:monoatomic anion transport"/>
    <property type="evidence" value="ECO:0007669"/>
    <property type="project" value="TreeGrafter"/>
</dbReference>
<keyword evidence="3" id="KW-1133">Transmembrane helix</keyword>
<gene>
    <name evidence="6" type="ORF">Anas_09132</name>
</gene>
<dbReference type="Pfam" id="PF07690">
    <property type="entry name" value="MFS_1"/>
    <property type="match status" value="1"/>
</dbReference>
<name>A0A5N5SP85_9CRUS</name>
<feature type="domain" description="Major facilitator superfamily (MFS) profile" evidence="5">
    <location>
        <begin position="1"/>
        <end position="140"/>
    </location>
</feature>
<dbReference type="GO" id="GO:0016324">
    <property type="term" value="C:apical plasma membrane"/>
    <property type="evidence" value="ECO:0007669"/>
    <property type="project" value="TreeGrafter"/>
</dbReference>
<keyword evidence="2" id="KW-0812">Transmembrane</keyword>
<protein>
    <submittedName>
        <fullName evidence="6">Putative transporter</fullName>
    </submittedName>
</protein>
<dbReference type="SUPFAM" id="SSF103473">
    <property type="entry name" value="MFS general substrate transporter"/>
    <property type="match status" value="1"/>
</dbReference>